<accession>A0A6A4VDH3</accession>
<dbReference type="OrthoDB" id="70707at2759"/>
<dbReference type="InterPro" id="IPR053035">
    <property type="entry name" value="Mitochondrial_GEF_domain"/>
</dbReference>
<dbReference type="EMBL" id="VIIS01001862">
    <property type="protein sequence ID" value="KAF0291673.1"/>
    <property type="molecule type" value="Genomic_DNA"/>
</dbReference>
<feature type="repeat" description="RCC1" evidence="1">
    <location>
        <begin position="60"/>
        <end position="121"/>
    </location>
</feature>
<evidence type="ECO:0000256" key="1">
    <source>
        <dbReference type="PROSITE-ProRule" id="PRU00235"/>
    </source>
</evidence>
<reference evidence="2 3" key="1">
    <citation type="submission" date="2019-07" db="EMBL/GenBank/DDBJ databases">
        <title>Draft genome assembly of a fouling barnacle, Amphibalanus amphitrite (Darwin, 1854): The first reference genome for Thecostraca.</title>
        <authorList>
            <person name="Kim W."/>
        </authorList>
    </citation>
    <scope>NUCLEOTIDE SEQUENCE [LARGE SCALE GENOMIC DNA]</scope>
    <source>
        <strain evidence="2">SNU_AA5</strain>
        <tissue evidence="2">Soma without cirri and trophi</tissue>
    </source>
</reference>
<dbReference type="Pfam" id="PF00415">
    <property type="entry name" value="RCC1"/>
    <property type="match status" value="4"/>
</dbReference>
<dbReference type="PRINTS" id="PR00633">
    <property type="entry name" value="RCCNDNSATION"/>
</dbReference>
<dbReference type="PANTHER" id="PTHR46337:SF1">
    <property type="entry name" value="RCC1-LIKE G EXCHANGING FACTOR-LIKE PROTEIN"/>
    <property type="match status" value="1"/>
</dbReference>
<dbReference type="Pfam" id="PF13540">
    <property type="entry name" value="RCC1_2"/>
    <property type="match status" value="1"/>
</dbReference>
<feature type="repeat" description="RCC1" evidence="1">
    <location>
        <begin position="124"/>
        <end position="184"/>
    </location>
</feature>
<dbReference type="GO" id="GO:0019843">
    <property type="term" value="F:rRNA binding"/>
    <property type="evidence" value="ECO:0007669"/>
    <property type="project" value="TreeGrafter"/>
</dbReference>
<proteinExistence type="predicted"/>
<dbReference type="GO" id="GO:0070131">
    <property type="term" value="P:positive regulation of mitochondrial translation"/>
    <property type="evidence" value="ECO:0007669"/>
    <property type="project" value="TreeGrafter"/>
</dbReference>
<feature type="repeat" description="RCC1" evidence="1">
    <location>
        <begin position="240"/>
        <end position="292"/>
    </location>
</feature>
<dbReference type="SUPFAM" id="SSF50985">
    <property type="entry name" value="RCC1/BLIP-II"/>
    <property type="match status" value="1"/>
</dbReference>
<feature type="repeat" description="RCC1" evidence="1">
    <location>
        <begin position="409"/>
        <end position="458"/>
    </location>
</feature>
<gene>
    <name evidence="2" type="primary">Rcc1l_1</name>
    <name evidence="2" type="ORF">FJT64_010252</name>
</gene>
<dbReference type="PANTHER" id="PTHR46337">
    <property type="entry name" value="RCC1-LIKE G EXCHANGING FACTOR-LIKE PROTEIN"/>
    <property type="match status" value="1"/>
</dbReference>
<dbReference type="PROSITE" id="PS50012">
    <property type="entry name" value="RCC1_3"/>
    <property type="match status" value="6"/>
</dbReference>
<dbReference type="Proteomes" id="UP000440578">
    <property type="component" value="Unassembled WGS sequence"/>
</dbReference>
<sequence length="460" mass="50227">MMNSVRSCLLSLVSRKQLTCSRGVKHWIDGKPRRKHPVNPEIEDRLPVNKYISEGTRPDNRVYTWGYAELGALGNRNLLKPKNGKKPYTYLHRPMRLWFAELNKVTDVACGYGFTVMAVNRPDYKLFGCGLNTSSQIGQQEARAGHPLERVTSPVPITIPVDDPSIKVTAVACGRSHTAFVTSDGATYTLGNNAYGQCGRQVLEREDYSSNATVHRVPLDRPVRTVTCGQDHTMFLTECGRVYCCGWGADGQLGSGAFDSRWQALPAGGDLEGERIVRVACSADCVLAVSESGDVFGWGNSEYAQFASVTEEQQLNVPRRLPLGVGRVTDVASAGTMCAVLNAYIVFADRGEVYVWGYGMLGKGPELDVSKEPSLIPPTLLGRNDFSPDNTPVSVVSGLYHLSVTTSGGDLFTWGHNRHGALGLGHTEDRLFPLRVSIPARVTKVACGVDHMAALCREYI</sequence>
<dbReference type="AlphaFoldDB" id="A0A6A4VDH3"/>
<evidence type="ECO:0000313" key="2">
    <source>
        <dbReference type="EMBL" id="KAF0291673.1"/>
    </source>
</evidence>
<dbReference type="GO" id="GO:0005743">
    <property type="term" value="C:mitochondrial inner membrane"/>
    <property type="evidence" value="ECO:0007669"/>
    <property type="project" value="TreeGrafter"/>
</dbReference>
<dbReference type="PROSITE" id="PS00626">
    <property type="entry name" value="RCC1_2"/>
    <property type="match status" value="2"/>
</dbReference>
<dbReference type="InterPro" id="IPR009091">
    <property type="entry name" value="RCC1/BLIP-II"/>
</dbReference>
<keyword evidence="3" id="KW-1185">Reference proteome</keyword>
<dbReference type="InterPro" id="IPR000408">
    <property type="entry name" value="Reg_chr_condens"/>
</dbReference>
<dbReference type="Gene3D" id="2.130.10.30">
    <property type="entry name" value="Regulator of chromosome condensation 1/beta-lactamase-inhibitor protein II"/>
    <property type="match status" value="2"/>
</dbReference>
<comment type="caution">
    <text evidence="2">The sequence shown here is derived from an EMBL/GenBank/DDBJ whole genome shotgun (WGS) entry which is preliminary data.</text>
</comment>
<dbReference type="GO" id="GO:0005085">
    <property type="term" value="F:guanyl-nucleotide exchange factor activity"/>
    <property type="evidence" value="ECO:0007669"/>
    <property type="project" value="TreeGrafter"/>
</dbReference>
<organism evidence="2 3">
    <name type="scientific">Amphibalanus amphitrite</name>
    <name type="common">Striped barnacle</name>
    <name type="synonym">Balanus amphitrite</name>
    <dbReference type="NCBI Taxonomy" id="1232801"/>
    <lineage>
        <taxon>Eukaryota</taxon>
        <taxon>Metazoa</taxon>
        <taxon>Ecdysozoa</taxon>
        <taxon>Arthropoda</taxon>
        <taxon>Crustacea</taxon>
        <taxon>Multicrustacea</taxon>
        <taxon>Cirripedia</taxon>
        <taxon>Thoracica</taxon>
        <taxon>Thoracicalcarea</taxon>
        <taxon>Balanomorpha</taxon>
        <taxon>Balanoidea</taxon>
        <taxon>Balanidae</taxon>
        <taxon>Amphibalaninae</taxon>
        <taxon>Amphibalanus</taxon>
    </lineage>
</organism>
<feature type="repeat" description="RCC1" evidence="1">
    <location>
        <begin position="293"/>
        <end position="344"/>
    </location>
</feature>
<name>A0A6A4VDH3_AMPAM</name>
<evidence type="ECO:0000313" key="3">
    <source>
        <dbReference type="Proteomes" id="UP000440578"/>
    </source>
</evidence>
<protein>
    <submittedName>
        <fullName evidence="2">RCC1-like G exchanging factor-like protein</fullName>
    </submittedName>
</protein>
<feature type="repeat" description="RCC1" evidence="1">
    <location>
        <begin position="185"/>
        <end position="239"/>
    </location>
</feature>